<evidence type="ECO:0000313" key="2">
    <source>
        <dbReference type="EMBL" id="MBE6502656.1"/>
    </source>
</evidence>
<dbReference type="EMBL" id="SUTK01000097">
    <property type="protein sequence ID" value="MBE6502656.1"/>
    <property type="molecule type" value="Genomic_DNA"/>
</dbReference>
<dbReference type="Proteomes" id="UP000783037">
    <property type="component" value="Unassembled WGS sequence"/>
</dbReference>
<accession>A0A8T3VAF7</accession>
<comment type="caution">
    <text evidence="2">The sequence shown here is derived from an EMBL/GenBank/DDBJ whole genome shotgun (WGS) entry which is preliminary data.</text>
</comment>
<dbReference type="GO" id="GO:0006508">
    <property type="term" value="P:proteolysis"/>
    <property type="evidence" value="ECO:0007669"/>
    <property type="project" value="InterPro"/>
</dbReference>
<protein>
    <recommendedName>
        <fullName evidence="1">Caspase family p20 domain-containing protein</fullName>
    </recommendedName>
</protein>
<evidence type="ECO:0000313" key="3">
    <source>
        <dbReference type="Proteomes" id="UP000783037"/>
    </source>
</evidence>
<reference evidence="2" key="1">
    <citation type="submission" date="2019-04" db="EMBL/GenBank/DDBJ databases">
        <title>Evolution of Biomass-Degrading Anaerobic Consortia Revealed by Metagenomics.</title>
        <authorList>
            <person name="Peng X."/>
        </authorList>
    </citation>
    <scope>NUCLEOTIDE SEQUENCE</scope>
    <source>
        <strain evidence="2">SIG18</strain>
    </source>
</reference>
<sequence>MTGTLSQKLSKGEDIMCETYLDKFKQEMEPAKKIYTEEIKKLAENYDFLGEMKIREEPDIDTQDYVYVFKNLNGTSEEVLDKTLKEMYIHMKAFSKANGINEFCRNAIISLDGDFDEYY</sequence>
<gene>
    <name evidence="2" type="ORF">E7Z79_09500</name>
</gene>
<name>A0A8T3VAF7_9EURY</name>
<dbReference type="RefSeq" id="WP_303739723.1">
    <property type="nucleotide sequence ID" value="NZ_SUTK01000097.1"/>
</dbReference>
<feature type="domain" description="Caspase family p20" evidence="1">
    <location>
        <begin position="45"/>
        <end position="96"/>
    </location>
</feature>
<dbReference type="InterPro" id="IPR001309">
    <property type="entry name" value="Pept_C14_p20"/>
</dbReference>
<proteinExistence type="predicted"/>
<dbReference type="AlphaFoldDB" id="A0A8T3VAF7"/>
<organism evidence="2 3">
    <name type="scientific">Methanobrevibacter thaueri</name>
    <dbReference type="NCBI Taxonomy" id="190975"/>
    <lineage>
        <taxon>Archaea</taxon>
        <taxon>Methanobacteriati</taxon>
        <taxon>Methanobacteriota</taxon>
        <taxon>Methanomada group</taxon>
        <taxon>Methanobacteria</taxon>
        <taxon>Methanobacteriales</taxon>
        <taxon>Methanobacteriaceae</taxon>
        <taxon>Methanobrevibacter</taxon>
    </lineage>
</organism>
<evidence type="ECO:0000259" key="1">
    <source>
        <dbReference type="PROSITE" id="PS50208"/>
    </source>
</evidence>
<dbReference type="PROSITE" id="PS50208">
    <property type="entry name" value="CASPASE_P20"/>
    <property type="match status" value="1"/>
</dbReference>
<dbReference type="GO" id="GO:0004197">
    <property type="term" value="F:cysteine-type endopeptidase activity"/>
    <property type="evidence" value="ECO:0007669"/>
    <property type="project" value="InterPro"/>
</dbReference>